<dbReference type="Gene3D" id="1.50.40.10">
    <property type="entry name" value="Mitochondrial carrier domain"/>
    <property type="match status" value="1"/>
</dbReference>
<evidence type="ECO:0000256" key="5">
    <source>
        <dbReference type="ARBA" id="ARBA00022989"/>
    </source>
</evidence>
<keyword evidence="12" id="KW-1185">Reference proteome</keyword>
<feature type="repeat" description="Solcar" evidence="8">
    <location>
        <begin position="590"/>
        <end position="679"/>
    </location>
</feature>
<dbReference type="GO" id="GO:0031966">
    <property type="term" value="C:mitochondrial membrane"/>
    <property type="evidence" value="ECO:0007669"/>
    <property type="project" value="UniProtKB-SubCell"/>
</dbReference>
<evidence type="ECO:0000256" key="8">
    <source>
        <dbReference type="PROSITE-ProRule" id="PRU00282"/>
    </source>
</evidence>
<evidence type="ECO:0000256" key="9">
    <source>
        <dbReference type="SAM" id="Coils"/>
    </source>
</evidence>
<feature type="coiled-coil region" evidence="9">
    <location>
        <begin position="141"/>
        <end position="168"/>
    </location>
</feature>
<feature type="repeat" description="Solcar" evidence="8">
    <location>
        <begin position="688"/>
        <end position="809"/>
    </location>
</feature>
<evidence type="ECO:0000256" key="7">
    <source>
        <dbReference type="ARBA" id="ARBA00023136"/>
    </source>
</evidence>
<keyword evidence="3 8" id="KW-0812">Transmembrane</keyword>
<dbReference type="InterPro" id="IPR002067">
    <property type="entry name" value="MCP"/>
</dbReference>
<feature type="region of interest" description="Disordered" evidence="10">
    <location>
        <begin position="1"/>
        <end position="92"/>
    </location>
</feature>
<keyword evidence="9" id="KW-0175">Coiled coil</keyword>
<dbReference type="InterPro" id="IPR018108">
    <property type="entry name" value="MCP_transmembrane"/>
</dbReference>
<evidence type="ECO:0000256" key="10">
    <source>
        <dbReference type="SAM" id="MobiDB-lite"/>
    </source>
</evidence>
<keyword evidence="6" id="KW-0496">Mitochondrion</keyword>
<evidence type="ECO:0000256" key="6">
    <source>
        <dbReference type="ARBA" id="ARBA00023128"/>
    </source>
</evidence>
<keyword evidence="7 8" id="KW-0472">Membrane</keyword>
<keyword evidence="4" id="KW-0677">Repeat</keyword>
<gene>
    <name evidence="11" type="ORF">EW146_g10014</name>
</gene>
<sequence length="1037" mass="110861">MVELVPERKIPGAPPPAPLSKSQKKKRKTGKVKAGESPVIEPVSIPDSTSAALVDKAPQPADVKEGSVAEELVTQPESVSGATPADAPASQTATASPVVEIIQKRLKATTKKILRIQTYASTDPAKLNDDQRRTLKTLPALESVAKELEELKKAVETYETEQTNEQALKLIETERAEEQRIAEAIAEARMLHTTRTSSILNFIRLHSLLVSSHPAVSSLNIDEAEIPTLYAAVEHLLGDENPFKQDLISGLLSGEGEFQGVPYNRFLDLAHSFLNLPEGPSSSEGPLEAELSSEQPDVSAASVEGAPPAPGGFHFMQESEIETPAFEDKREWVDMPSGEITSVPAEATATTTETFVLDVGVVEQTVTTTTESSVEVPPSTTGNIDWADDEGGLPSIAGLHAKFGTSESPSPVEASAPQPPVPEVTPAPVNGNRIDEDGFTQARGGRGRGFRGVVSVEAGVVSVEAGVVSVEVSVVVIAEAEASEVATEAVSVVGPAVSGEATVSTVVVVVGVEDADADEAFKKIVVVLLRSTREETTPISGARYANAMQKATFKFIMTSEQQQSKAVAAESCSSPAAVEQPKALSSFLSPQVSSYFIAGGVAGAASRTVVSPLERLKIIQQVQPRTGDAKQYKGVWKSLVRMWQEEGFKGFMRGNGINCVRIIPYSAVQFTTYEQMKKFFTQNGKRELDTPTRLLSGALAGITSVCTTYPLDLIRSRLSIATSSILSPSPSPAPSTTLTSPQPVLASAYHTSSASTALRSEMTMWGMTLKVIREEGGVRALYRGMVATATGVAPYVGINFASYELLRDVITPPGKSSAWRKLACGALAGAVSQSITYPFDVVRRKMQVTGMNAGALGYKYNNAIDATRSIIRTEGLRGMYRGLWPNLLKVAPSIATSFFTYELVLTVAKAAARGYYASGLEPASALQLKDNEIDLTRVTLLAVFFATLYLPMVMHAAKTDGVMECIERTQPMAEASWKTLTADLPAPTHRTLIVAMQVGFVLLSAFFEVGTPSPQTMSQSVERFDWFVRSLGTYCGS</sequence>
<evidence type="ECO:0000256" key="4">
    <source>
        <dbReference type="ARBA" id="ARBA00022737"/>
    </source>
</evidence>
<evidence type="ECO:0000313" key="11">
    <source>
        <dbReference type="EMBL" id="THH05020.1"/>
    </source>
</evidence>
<evidence type="ECO:0000256" key="2">
    <source>
        <dbReference type="ARBA" id="ARBA00022448"/>
    </source>
</evidence>
<dbReference type="PROSITE" id="PS50920">
    <property type="entry name" value="SOLCAR"/>
    <property type="match status" value="3"/>
</dbReference>
<feature type="compositionally biased region" description="Basic and acidic residues" evidence="10">
    <location>
        <begin position="1"/>
        <end position="10"/>
    </location>
</feature>
<comment type="caution">
    <text evidence="11">The sequence shown here is derived from an EMBL/GenBank/DDBJ whole genome shotgun (WGS) entry which is preliminary data.</text>
</comment>
<feature type="compositionally biased region" description="Basic residues" evidence="10">
    <location>
        <begin position="22"/>
        <end position="31"/>
    </location>
</feature>
<feature type="region of interest" description="Disordered" evidence="10">
    <location>
        <begin position="277"/>
        <end position="315"/>
    </location>
</feature>
<proteinExistence type="predicted"/>
<dbReference type="InterPro" id="IPR023395">
    <property type="entry name" value="MCP_dom_sf"/>
</dbReference>
<comment type="subcellular location">
    <subcellularLocation>
        <location evidence="1">Mitochondrion membrane</location>
        <topology evidence="1">Multi-pass membrane protein</topology>
    </subcellularLocation>
</comment>
<reference evidence="11 12" key="1">
    <citation type="submission" date="2019-02" db="EMBL/GenBank/DDBJ databases">
        <title>Genome sequencing of the rare red list fungi Bondarzewia mesenterica.</title>
        <authorList>
            <person name="Buettner E."/>
            <person name="Kellner H."/>
        </authorList>
    </citation>
    <scope>NUCLEOTIDE SEQUENCE [LARGE SCALE GENOMIC DNA]</scope>
    <source>
        <strain evidence="11 12">DSM 108281</strain>
    </source>
</reference>
<keyword evidence="2" id="KW-0813">Transport</keyword>
<dbReference type="EMBL" id="SGPL01001066">
    <property type="protein sequence ID" value="THH05020.1"/>
    <property type="molecule type" value="Genomic_DNA"/>
</dbReference>
<accession>A0A4S4L611</accession>
<name>A0A4S4L611_9AGAM</name>
<dbReference type="PRINTS" id="PR00926">
    <property type="entry name" value="MITOCARRIER"/>
</dbReference>
<evidence type="ECO:0000313" key="12">
    <source>
        <dbReference type="Proteomes" id="UP000310158"/>
    </source>
</evidence>
<dbReference type="OrthoDB" id="270584at2759"/>
<organism evidence="11 12">
    <name type="scientific">Bondarzewia mesenterica</name>
    <dbReference type="NCBI Taxonomy" id="1095465"/>
    <lineage>
        <taxon>Eukaryota</taxon>
        <taxon>Fungi</taxon>
        <taxon>Dikarya</taxon>
        <taxon>Basidiomycota</taxon>
        <taxon>Agaricomycotina</taxon>
        <taxon>Agaricomycetes</taxon>
        <taxon>Russulales</taxon>
        <taxon>Bondarzewiaceae</taxon>
        <taxon>Bondarzewia</taxon>
    </lineage>
</organism>
<dbReference type="GO" id="GO:0055085">
    <property type="term" value="P:transmembrane transport"/>
    <property type="evidence" value="ECO:0007669"/>
    <property type="project" value="InterPro"/>
</dbReference>
<keyword evidence="5" id="KW-1133">Transmembrane helix</keyword>
<dbReference type="PANTHER" id="PTHR24089">
    <property type="entry name" value="SOLUTE CARRIER FAMILY 25"/>
    <property type="match status" value="1"/>
</dbReference>
<dbReference type="AlphaFoldDB" id="A0A4S4L611"/>
<evidence type="ECO:0000256" key="3">
    <source>
        <dbReference type="ARBA" id="ARBA00022692"/>
    </source>
</evidence>
<dbReference type="SUPFAM" id="SSF103506">
    <property type="entry name" value="Mitochondrial carrier"/>
    <property type="match status" value="1"/>
</dbReference>
<evidence type="ECO:0000256" key="1">
    <source>
        <dbReference type="ARBA" id="ARBA00004225"/>
    </source>
</evidence>
<feature type="repeat" description="Solcar" evidence="8">
    <location>
        <begin position="816"/>
        <end position="907"/>
    </location>
</feature>
<dbReference type="Proteomes" id="UP000310158">
    <property type="component" value="Unassembled WGS sequence"/>
</dbReference>
<protein>
    <submittedName>
        <fullName evidence="11">Uncharacterized protein</fullName>
    </submittedName>
</protein>
<dbReference type="Pfam" id="PF00153">
    <property type="entry name" value="Mito_carr"/>
    <property type="match status" value="3"/>
</dbReference>